<dbReference type="SUPFAM" id="SSF140864">
    <property type="entry name" value="TROVE domain-like"/>
    <property type="match status" value="1"/>
</dbReference>
<dbReference type="PROSITE" id="PS50988">
    <property type="entry name" value="TROVE"/>
    <property type="match status" value="1"/>
</dbReference>
<accession>A0ABW1C9X7</accession>
<organism evidence="8 9">
    <name type="scientific">Nonomuraea insulae</name>
    <dbReference type="NCBI Taxonomy" id="1616787"/>
    <lineage>
        <taxon>Bacteria</taxon>
        <taxon>Bacillati</taxon>
        <taxon>Actinomycetota</taxon>
        <taxon>Actinomycetes</taxon>
        <taxon>Streptosporangiales</taxon>
        <taxon>Streptosporangiaceae</taxon>
        <taxon>Nonomuraea</taxon>
    </lineage>
</organism>
<dbReference type="EMBL" id="JBHSPA010000003">
    <property type="protein sequence ID" value="MFC5822424.1"/>
    <property type="molecule type" value="Genomic_DNA"/>
</dbReference>
<protein>
    <submittedName>
        <fullName evidence="8">TROVE domain-containing protein</fullName>
    </submittedName>
</protein>
<feature type="domain" description="TROVE" evidence="7">
    <location>
        <begin position="1"/>
        <end position="324"/>
    </location>
</feature>
<dbReference type="Proteomes" id="UP001596058">
    <property type="component" value="Unassembled WGS sequence"/>
</dbReference>
<dbReference type="PANTHER" id="PTHR14202:SF0">
    <property type="entry name" value="RNA-BINDING PROTEIN RO60"/>
    <property type="match status" value="1"/>
</dbReference>
<dbReference type="Gene3D" id="3.40.50.410">
    <property type="entry name" value="von Willebrand factor, type A domain"/>
    <property type="match status" value="1"/>
</dbReference>
<evidence type="ECO:0000256" key="3">
    <source>
        <dbReference type="ARBA" id="ARBA00022490"/>
    </source>
</evidence>
<evidence type="ECO:0000256" key="4">
    <source>
        <dbReference type="ARBA" id="ARBA00022723"/>
    </source>
</evidence>
<evidence type="ECO:0000256" key="6">
    <source>
        <dbReference type="ARBA" id="ARBA00023274"/>
    </source>
</evidence>
<name>A0ABW1C9X7_9ACTN</name>
<evidence type="ECO:0000313" key="8">
    <source>
        <dbReference type="EMBL" id="MFC5822424.1"/>
    </source>
</evidence>
<reference evidence="9" key="1">
    <citation type="journal article" date="2019" name="Int. J. Syst. Evol. Microbiol.">
        <title>The Global Catalogue of Microorganisms (GCM) 10K type strain sequencing project: providing services to taxonomists for standard genome sequencing and annotation.</title>
        <authorList>
            <consortium name="The Broad Institute Genomics Platform"/>
            <consortium name="The Broad Institute Genome Sequencing Center for Infectious Disease"/>
            <person name="Wu L."/>
            <person name="Ma J."/>
        </authorList>
    </citation>
    <scope>NUCLEOTIDE SEQUENCE [LARGE SCALE GENOMIC DNA]</scope>
    <source>
        <strain evidence="9">CCUG 53903</strain>
    </source>
</reference>
<dbReference type="InterPro" id="IPR040322">
    <property type="entry name" value="TROVE2"/>
</dbReference>
<keyword evidence="6" id="KW-0687">Ribonucleoprotein</keyword>
<evidence type="ECO:0000313" key="9">
    <source>
        <dbReference type="Proteomes" id="UP001596058"/>
    </source>
</evidence>
<dbReference type="RefSeq" id="WP_379511978.1">
    <property type="nucleotide sequence ID" value="NZ_JBHSPA010000003.1"/>
</dbReference>
<dbReference type="InterPro" id="IPR036465">
    <property type="entry name" value="vWFA_dom_sf"/>
</dbReference>
<proteinExistence type="inferred from homology"/>
<sequence>MTALASTSVETIRKEIFLLAARALGDPHARTPSGRYVALVTWLAGSDEAWLTRLIGWMGRHAGLRDLRLAALAELAQARLEAGATGTRHLLDRSLHRADEPGELLAYWLQWYGRAIPQPVKRGIADAAVRLYDELAMATYDSPGAPLRFADVLALTHPVPQGTRQAALFRHAIARRRGDLNLIPASLPLLRARRALYWIPANRRPALFERPEGGRMLAEAAMTWPAARRWLLGTMTGPAWAAVVPSMTYQDRLAHLADFDRDEMPDEIARQVAGEIAAPAAVLRSGVTPLEVFAAWRSAPDSRWTRALKAALELSLANVPALPGRTLVLIDQGDLMTGPADNGLTRADAAAIFGVALACRAAHAQVVILGTTDATLPVRPGESPLDLIDGFASIGGSTSPARAIRDRAAGHDRVVVLTHPDQAAQAAEAVTIPGQEHVITDVTSGWFTAIPHVEMARTADWPF</sequence>
<evidence type="ECO:0000259" key="7">
    <source>
        <dbReference type="PROSITE" id="PS50988"/>
    </source>
</evidence>
<evidence type="ECO:0000256" key="5">
    <source>
        <dbReference type="ARBA" id="ARBA00022884"/>
    </source>
</evidence>
<dbReference type="InterPro" id="IPR037214">
    <property type="entry name" value="TROVE_dom_sf"/>
</dbReference>
<gene>
    <name evidence="8" type="ORF">ACFPZ3_01015</name>
</gene>
<keyword evidence="4" id="KW-0479">Metal-binding</keyword>
<dbReference type="InterPro" id="IPR008858">
    <property type="entry name" value="TROVE_dom"/>
</dbReference>
<comment type="similarity">
    <text evidence="2">Belongs to the Ro 60 kDa family.</text>
</comment>
<comment type="caution">
    <text evidence="8">The sequence shown here is derived from an EMBL/GenBank/DDBJ whole genome shotgun (WGS) entry which is preliminary data.</text>
</comment>
<keyword evidence="5" id="KW-0694">RNA-binding</keyword>
<dbReference type="PANTHER" id="PTHR14202">
    <property type="entry name" value="60 KDA RIBONUCLEOPROTEIN SSA/RO"/>
    <property type="match status" value="1"/>
</dbReference>
<keyword evidence="3" id="KW-0963">Cytoplasm</keyword>
<comment type="subcellular location">
    <subcellularLocation>
        <location evidence="1">Cytoplasm</location>
    </subcellularLocation>
</comment>
<evidence type="ECO:0000256" key="1">
    <source>
        <dbReference type="ARBA" id="ARBA00004496"/>
    </source>
</evidence>
<evidence type="ECO:0000256" key="2">
    <source>
        <dbReference type="ARBA" id="ARBA00007814"/>
    </source>
</evidence>
<keyword evidence="9" id="KW-1185">Reference proteome</keyword>